<sequence length="306" mass="35723">MEKKVWYFQLEVRDRSTSECVKGEMLKKLFEELLKDTAYDERKMVHSLKIKVDAQKGKDAILDIHHMEDEYLFGSLCSAKDHATAQKREMESLRPENIMDDAEVKKYNFELISYFAIHYKDSIISYIQTLGGPGISPLCNLINHKSFKQYTITTKSIVDLHVLEKVYASNYIDKLSFACAVPDVQCLKSFNISDKALMELENSNVKDITITITTKKNKFLKGKLLLGELVDRVRKGTIKKSKAKVKKNEEDEYYEYNLFNNKVCFVVKFEIDIHQTYDMIKKIIEEKIIETYEEEKIILNSMVSWD</sequence>
<gene>
    <name evidence="1" type="ORF">ELLFYP34_00384</name>
</gene>
<name>A0A6N3FF53_EUBLI</name>
<dbReference type="EMBL" id="CACRTR010000012">
    <property type="protein sequence ID" value="VYU50403.1"/>
    <property type="molecule type" value="Genomic_DNA"/>
</dbReference>
<evidence type="ECO:0000313" key="1">
    <source>
        <dbReference type="EMBL" id="VYU50403.1"/>
    </source>
</evidence>
<reference evidence="1" key="1">
    <citation type="submission" date="2019-11" db="EMBL/GenBank/DDBJ databases">
        <authorList>
            <person name="Feng L."/>
        </authorList>
    </citation>
    <scope>NUCLEOTIDE SEQUENCE</scope>
    <source>
        <strain evidence="1">ElimosumLFYP34</strain>
    </source>
</reference>
<dbReference type="AlphaFoldDB" id="A0A6N3FF53"/>
<protein>
    <submittedName>
        <fullName evidence="1">Uncharacterized protein</fullName>
    </submittedName>
</protein>
<accession>A0A6N3FF53</accession>
<proteinExistence type="predicted"/>
<organism evidence="1">
    <name type="scientific">Eubacterium limosum</name>
    <dbReference type="NCBI Taxonomy" id="1736"/>
    <lineage>
        <taxon>Bacteria</taxon>
        <taxon>Bacillati</taxon>
        <taxon>Bacillota</taxon>
        <taxon>Clostridia</taxon>
        <taxon>Eubacteriales</taxon>
        <taxon>Eubacteriaceae</taxon>
        <taxon>Eubacterium</taxon>
    </lineage>
</organism>